<gene>
    <name evidence="1" type="ORF">FB474_1153</name>
</gene>
<protein>
    <recommendedName>
        <fullName evidence="3">Catalytic LigB subunit of aromatic ring-opening dioxygenase</fullName>
    </recommendedName>
</protein>
<dbReference type="Proteomes" id="UP000319514">
    <property type="component" value="Unassembled WGS sequence"/>
</dbReference>
<organism evidence="1 2">
    <name type="scientific">Oryzihumus leptocrescens</name>
    <dbReference type="NCBI Taxonomy" id="297536"/>
    <lineage>
        <taxon>Bacteria</taxon>
        <taxon>Bacillati</taxon>
        <taxon>Actinomycetota</taxon>
        <taxon>Actinomycetes</taxon>
        <taxon>Micrococcales</taxon>
        <taxon>Intrasporangiaceae</taxon>
        <taxon>Oryzihumus</taxon>
    </lineage>
</organism>
<accession>A0A542ZHD5</accession>
<dbReference type="AlphaFoldDB" id="A0A542ZHD5"/>
<name>A0A542ZHD5_9MICO</name>
<dbReference type="EMBL" id="VFOQ01000001">
    <property type="protein sequence ID" value="TQL59787.1"/>
    <property type="molecule type" value="Genomic_DNA"/>
</dbReference>
<dbReference type="SUPFAM" id="SSF53213">
    <property type="entry name" value="LigB-like"/>
    <property type="match status" value="1"/>
</dbReference>
<comment type="caution">
    <text evidence="1">The sequence shown here is derived from an EMBL/GenBank/DDBJ whole genome shotgun (WGS) entry which is preliminary data.</text>
</comment>
<proteinExistence type="predicted"/>
<dbReference type="RefSeq" id="WP_141787760.1">
    <property type="nucleotide sequence ID" value="NZ_BAAAKX010000004.1"/>
</dbReference>
<keyword evidence="2" id="KW-1185">Reference proteome</keyword>
<reference evidence="1 2" key="1">
    <citation type="submission" date="2019-06" db="EMBL/GenBank/DDBJ databases">
        <title>Sequencing the genomes of 1000 actinobacteria strains.</title>
        <authorList>
            <person name="Klenk H.-P."/>
        </authorList>
    </citation>
    <scope>NUCLEOTIDE SEQUENCE [LARGE SCALE GENOMIC DNA]</scope>
    <source>
        <strain evidence="1 2">DSM 18082</strain>
    </source>
</reference>
<evidence type="ECO:0000313" key="2">
    <source>
        <dbReference type="Proteomes" id="UP000319514"/>
    </source>
</evidence>
<evidence type="ECO:0000313" key="1">
    <source>
        <dbReference type="EMBL" id="TQL59787.1"/>
    </source>
</evidence>
<dbReference type="Gene3D" id="3.40.830.10">
    <property type="entry name" value="LigB-like"/>
    <property type="match status" value="1"/>
</dbReference>
<dbReference type="OrthoDB" id="4543339at2"/>
<evidence type="ECO:0008006" key="3">
    <source>
        <dbReference type="Google" id="ProtNLM"/>
    </source>
</evidence>
<sequence length="243" mass="25168">MVVTVAVLPWPPAFVPELMGRAASEVEPLRHAADSALRGLVAELRRHADGQVVVVAPGEPGEHEAAGEVSFSGFGRDVRVPALPGAVGAVDPELPTSMMVARYLTHRVSADEPDMAKLWAGARWLTVDADGAAQLATELAGTDEPTAVVLLVDGAASHGPKAPRAEDSRAGAFDDAVAEALVRGDRDALAAVDLDLAGQVGADGAYLWPVMAGATAGGVWLGDVLFRGEPYGVGWTVALWRRG</sequence>